<gene>
    <name evidence="10" type="ORF">C0068_16430</name>
</gene>
<name>A0A2S4HC10_9GAMM</name>
<keyword evidence="8" id="KW-1133">Transmembrane helix</keyword>
<evidence type="ECO:0000256" key="6">
    <source>
        <dbReference type="ARBA" id="ARBA00022692"/>
    </source>
</evidence>
<dbReference type="AlphaFoldDB" id="A0A2S4HC10"/>
<dbReference type="RefSeq" id="WP_103685566.1">
    <property type="nucleotide sequence ID" value="NZ_PQGG01000038.1"/>
</dbReference>
<evidence type="ECO:0000256" key="1">
    <source>
        <dbReference type="ARBA" id="ARBA00004377"/>
    </source>
</evidence>
<evidence type="ECO:0000256" key="2">
    <source>
        <dbReference type="ARBA" id="ARBA00010637"/>
    </source>
</evidence>
<keyword evidence="3" id="KW-0813">Transport</keyword>
<evidence type="ECO:0000256" key="5">
    <source>
        <dbReference type="ARBA" id="ARBA00022519"/>
    </source>
</evidence>
<dbReference type="GO" id="GO:0015627">
    <property type="term" value="C:type II protein secretion system complex"/>
    <property type="evidence" value="ECO:0007669"/>
    <property type="project" value="InterPro"/>
</dbReference>
<dbReference type="InterPro" id="IPR007690">
    <property type="entry name" value="T2SS_GspM"/>
</dbReference>
<comment type="similarity">
    <text evidence="2">Belongs to the GSP M family.</text>
</comment>
<sequence length="167" mass="18817">MINLRKNLKLNLALDATTDMLRSASKAQWLMGCGCLLAMLLLNQAYSAFTEARAMYENAREEARWFAGAAPTLEKIQTSVEASQSDFQRQSLLSRVNQAATQNQIRLIRSDFREGGVQVMVEPGDVDQLFQFIFRLQSEHHIITVDASIIRTEPGMARARLALQEAR</sequence>
<accession>A0A2S4HC10</accession>
<dbReference type="EMBL" id="PQGG01000038">
    <property type="protein sequence ID" value="POP51524.1"/>
    <property type="molecule type" value="Genomic_DNA"/>
</dbReference>
<dbReference type="GO" id="GO:0005886">
    <property type="term" value="C:plasma membrane"/>
    <property type="evidence" value="ECO:0007669"/>
    <property type="project" value="UniProtKB-SubCell"/>
</dbReference>
<comment type="subcellular location">
    <subcellularLocation>
        <location evidence="1">Cell inner membrane</location>
        <topology evidence="1">Single-pass membrane protein</topology>
    </subcellularLocation>
</comment>
<reference evidence="10" key="1">
    <citation type="submission" date="2018-01" db="EMBL/GenBank/DDBJ databases">
        <authorList>
            <person name="Yu X.-D."/>
        </authorList>
    </citation>
    <scope>NUCLEOTIDE SEQUENCE</scope>
    <source>
        <strain evidence="10">ZX-21</strain>
    </source>
</reference>
<dbReference type="SUPFAM" id="SSF103054">
    <property type="entry name" value="General secretion pathway protein M, EpsM"/>
    <property type="match status" value="1"/>
</dbReference>
<evidence type="ECO:0000256" key="9">
    <source>
        <dbReference type="ARBA" id="ARBA00023136"/>
    </source>
</evidence>
<organism evidence="10 11">
    <name type="scientific">Zhongshania marina</name>
    <dbReference type="NCBI Taxonomy" id="2304603"/>
    <lineage>
        <taxon>Bacteria</taxon>
        <taxon>Pseudomonadati</taxon>
        <taxon>Pseudomonadota</taxon>
        <taxon>Gammaproteobacteria</taxon>
        <taxon>Cellvibrionales</taxon>
        <taxon>Spongiibacteraceae</taxon>
        <taxon>Zhongshania</taxon>
    </lineage>
</organism>
<dbReference type="InterPro" id="IPR023229">
    <property type="entry name" value="T2SS_M_periplasmic_sf"/>
</dbReference>
<keyword evidence="7" id="KW-0653">Protein transport</keyword>
<keyword evidence="4" id="KW-1003">Cell membrane</keyword>
<dbReference type="Gene3D" id="3.30.1360.100">
    <property type="entry name" value="General secretion pathway protein M, EpsM"/>
    <property type="match status" value="1"/>
</dbReference>
<evidence type="ECO:0000313" key="11">
    <source>
        <dbReference type="Proteomes" id="UP000237222"/>
    </source>
</evidence>
<proteinExistence type="inferred from homology"/>
<keyword evidence="5" id="KW-0997">Cell inner membrane</keyword>
<keyword evidence="9" id="KW-0472">Membrane</keyword>
<evidence type="ECO:0000313" key="10">
    <source>
        <dbReference type="EMBL" id="POP51524.1"/>
    </source>
</evidence>
<protein>
    <recommendedName>
        <fullName evidence="12">Type II secretion system protein M</fullName>
    </recommendedName>
</protein>
<dbReference type="Proteomes" id="UP000237222">
    <property type="component" value="Unassembled WGS sequence"/>
</dbReference>
<dbReference type="GO" id="GO:0015628">
    <property type="term" value="P:protein secretion by the type II secretion system"/>
    <property type="evidence" value="ECO:0007669"/>
    <property type="project" value="InterPro"/>
</dbReference>
<evidence type="ECO:0008006" key="12">
    <source>
        <dbReference type="Google" id="ProtNLM"/>
    </source>
</evidence>
<evidence type="ECO:0000256" key="8">
    <source>
        <dbReference type="ARBA" id="ARBA00022989"/>
    </source>
</evidence>
<evidence type="ECO:0000256" key="3">
    <source>
        <dbReference type="ARBA" id="ARBA00022448"/>
    </source>
</evidence>
<evidence type="ECO:0000256" key="7">
    <source>
        <dbReference type="ARBA" id="ARBA00022927"/>
    </source>
</evidence>
<comment type="caution">
    <text evidence="10">The sequence shown here is derived from an EMBL/GenBank/DDBJ whole genome shotgun (WGS) entry which is preliminary data.</text>
</comment>
<dbReference type="Pfam" id="PF04612">
    <property type="entry name" value="T2SSM"/>
    <property type="match status" value="1"/>
</dbReference>
<keyword evidence="6" id="KW-0812">Transmembrane</keyword>
<evidence type="ECO:0000256" key="4">
    <source>
        <dbReference type="ARBA" id="ARBA00022475"/>
    </source>
</evidence>